<feature type="transmembrane region" description="Helical" evidence="7">
    <location>
        <begin position="35"/>
        <end position="58"/>
    </location>
</feature>
<comment type="subcellular location">
    <subcellularLocation>
        <location evidence="1">Cell membrane</location>
        <topology evidence="1">Multi-pass membrane protein</topology>
    </subcellularLocation>
</comment>
<reference evidence="10" key="1">
    <citation type="journal article" date="2014" name="Nat. Commun.">
        <title>The rainbow trout genome provides novel insights into evolution after whole-genome duplication in vertebrates.</title>
        <authorList>
            <person name="Berthelot C."/>
            <person name="Brunet F."/>
            <person name="Chalopin D."/>
            <person name="Juanchich A."/>
            <person name="Bernard M."/>
            <person name="Noel B."/>
            <person name="Bento P."/>
            <person name="Da Silva C."/>
            <person name="Labadie K."/>
            <person name="Alberti A."/>
            <person name="Aury J.M."/>
            <person name="Louis A."/>
            <person name="Dehais P."/>
            <person name="Bardou P."/>
            <person name="Montfort J."/>
            <person name="Klopp C."/>
            <person name="Cabau C."/>
            <person name="Gaspin C."/>
            <person name="Thorgaard G.H."/>
            <person name="Boussaha M."/>
            <person name="Quillet E."/>
            <person name="Guyomard R."/>
            <person name="Galiana D."/>
            <person name="Bobe J."/>
            <person name="Volff J.N."/>
            <person name="Genet C."/>
            <person name="Wincker P."/>
            <person name="Jaillon O."/>
            <person name="Roest Crollius H."/>
            <person name="Guiguen Y."/>
        </authorList>
    </citation>
    <scope>NUCLEOTIDE SEQUENCE [LARGE SCALE GENOMIC DNA]</scope>
</reference>
<comment type="similarity">
    <text evidence="2">Belongs to the TMEM8 family.</text>
</comment>
<keyword evidence="13" id="KW-1185">Reference proteome</keyword>
<evidence type="ECO:0000256" key="3">
    <source>
        <dbReference type="ARBA" id="ARBA00022475"/>
    </source>
</evidence>
<evidence type="ECO:0000256" key="4">
    <source>
        <dbReference type="ARBA" id="ARBA00022692"/>
    </source>
</evidence>
<evidence type="ECO:0000256" key="2">
    <source>
        <dbReference type="ARBA" id="ARBA00005542"/>
    </source>
</evidence>
<evidence type="ECO:0000256" key="7">
    <source>
        <dbReference type="SAM" id="Phobius"/>
    </source>
</evidence>
<dbReference type="PaxDb" id="8022-A0A060WVI2"/>
<reference evidence="10" key="2">
    <citation type="submission" date="2014-03" db="EMBL/GenBank/DDBJ databases">
        <authorList>
            <person name="Genoscope - CEA"/>
        </authorList>
    </citation>
    <scope>NUCLEOTIDE SEQUENCE</scope>
</reference>
<reference evidence="9" key="3">
    <citation type="submission" date="2017-02" db="EMBL/GenBank/DDBJ databases">
        <title>Myomaker expression persists in muscle of juvenile trout and is associated to myofibre formation.</title>
        <authorList>
            <person name="Landemaine A."/>
            <person name="Rescan P.-Y."/>
            <person name="Gabillard J.-C."/>
        </authorList>
    </citation>
    <scope>NUCLEOTIDE SEQUENCE</scope>
</reference>
<proteinExistence type="evidence at transcript level"/>
<gene>
    <name evidence="11" type="primary">mymk</name>
    <name evidence="10" type="ORF">GSONMT00014531001</name>
</gene>
<evidence type="ECO:0000313" key="8">
    <source>
        <dbReference type="EMBL" id="ARM20036.1"/>
    </source>
</evidence>
<accession>A0A060WVI2</accession>
<feature type="transmembrane region" description="Helical" evidence="7">
    <location>
        <begin position="154"/>
        <end position="171"/>
    </location>
</feature>
<evidence type="ECO:0000313" key="13">
    <source>
        <dbReference type="Proteomes" id="UP000694395"/>
    </source>
</evidence>
<evidence type="ECO:0000313" key="10">
    <source>
        <dbReference type="EMBL" id="CDQ71176.1"/>
    </source>
</evidence>
<dbReference type="STRING" id="8022.A0A060WVI2"/>
<dbReference type="KEGG" id="omy:110535835"/>
<feature type="transmembrane region" description="Helical" evidence="7">
    <location>
        <begin position="65"/>
        <end position="86"/>
    </location>
</feature>
<dbReference type="PANTHER" id="PTHR14319:SF7">
    <property type="entry name" value="POST-GPI ATTACHMENT TO PROTEINS FACTOR 6"/>
    <property type="match status" value="1"/>
</dbReference>
<reference evidence="11 13" key="5">
    <citation type="submission" date="2020-07" db="EMBL/GenBank/DDBJ databases">
        <title>A long reads based de novo assembly of the rainbow trout Arlee double haploid line genome.</title>
        <authorList>
            <person name="Gao G."/>
            <person name="Palti Y."/>
        </authorList>
    </citation>
    <scope>NUCLEOTIDE SEQUENCE [LARGE SCALE GENOMIC DNA]</scope>
</reference>
<evidence type="ECO:0000256" key="5">
    <source>
        <dbReference type="ARBA" id="ARBA00022989"/>
    </source>
</evidence>
<dbReference type="Proteomes" id="UP000193380">
    <property type="component" value="Unassembled WGS sequence"/>
</dbReference>
<evidence type="ECO:0000313" key="11">
    <source>
        <dbReference type="Ensembl" id="ENSOMYP00000068389.1"/>
    </source>
</evidence>
<feature type="transmembrane region" description="Helical" evidence="7">
    <location>
        <begin position="177"/>
        <end position="195"/>
    </location>
</feature>
<keyword evidence="4 7" id="KW-0812">Transmembrane</keyword>
<dbReference type="InterPro" id="IPR021910">
    <property type="entry name" value="NGX6/PGAP6/MYMK"/>
</dbReference>
<name>A0A060WVI2_ONCMY</name>
<evidence type="ECO:0000313" key="9">
    <source>
        <dbReference type="EMBL" id="ARM20037.1"/>
    </source>
</evidence>
<dbReference type="Pfam" id="PF12036">
    <property type="entry name" value="DUF3522"/>
    <property type="match status" value="1"/>
</dbReference>
<dbReference type="PANTHER" id="PTHR14319">
    <property type="entry name" value="FIVE-SPAN TRANSMEMBRANE PROTEIN M83"/>
    <property type="match status" value="1"/>
</dbReference>
<evidence type="ECO:0000313" key="12">
    <source>
        <dbReference type="Proteomes" id="UP000193380"/>
    </source>
</evidence>
<dbReference type="GO" id="GO:0005886">
    <property type="term" value="C:plasma membrane"/>
    <property type="evidence" value="ECO:0007669"/>
    <property type="project" value="UniProtKB-SubCell"/>
</dbReference>
<dbReference type="Proteomes" id="UP000694395">
    <property type="component" value="Chromosome 11"/>
</dbReference>
<dbReference type="GeneTree" id="ENSGT00940000160710"/>
<sequence length="434" mass="48735">MGAYIAKMLLPTVSSLVFLPAASVATKRGFHMEAMVYFFTMFFTTIYHACDGPGLSIICFMKYEILEYFSVYGTAISIWVTLIALGDFDEPKRSTLTMFGVLTCAVRIYQDRWGYGIYSGPIGSAVFIITVKWLQKMKETRGLYPEKRVYTQQVGPGCCFGALALMLRFYFEEWDYAYVHSFYHLSMAVSFVLLLPKKNRYAGTDGNPAKLSCYTLLCCTPFPASTKEKKDKKKTPSRNIWTIPTERPWTRACNSPTLPLYNPPSTPVKKALDITTSVKKGWEIINTTPVKKGWEIINTTPVKKALDINTTPDKKALDINTTPDKKALDINTTPVKKALDINTTPDKKALDINTTPDKKALDFTTPVKKGWEIISTTPVKKGLDNSTKTVKRALDFSSTKPVEKGLDIRLDISSTKPVHKGLDISKLKEQNGWK</sequence>
<dbReference type="EMBL" id="KY563699">
    <property type="protein sequence ID" value="ARM20036.1"/>
    <property type="molecule type" value="mRNA"/>
</dbReference>
<organism evidence="10 12">
    <name type="scientific">Oncorhynchus mykiss</name>
    <name type="common">Rainbow trout</name>
    <name type="synonym">Salmo gairdneri</name>
    <dbReference type="NCBI Taxonomy" id="8022"/>
    <lineage>
        <taxon>Eukaryota</taxon>
        <taxon>Metazoa</taxon>
        <taxon>Chordata</taxon>
        <taxon>Craniata</taxon>
        <taxon>Vertebrata</taxon>
        <taxon>Euteleostomi</taxon>
        <taxon>Actinopterygii</taxon>
        <taxon>Neopterygii</taxon>
        <taxon>Teleostei</taxon>
        <taxon>Protacanthopterygii</taxon>
        <taxon>Salmoniformes</taxon>
        <taxon>Salmonidae</taxon>
        <taxon>Salmoninae</taxon>
        <taxon>Oncorhynchus</taxon>
    </lineage>
</organism>
<dbReference type="RefSeq" id="XP_036791554.1">
    <property type="nucleotide sequence ID" value="XM_036935659.1"/>
</dbReference>
<dbReference type="Ensembl" id="ENSOMYT00000074512.2">
    <property type="protein sequence ID" value="ENSOMYP00000068389.1"/>
    <property type="gene ID" value="ENSOMYG00000031725.2"/>
</dbReference>
<evidence type="ECO:0000256" key="1">
    <source>
        <dbReference type="ARBA" id="ARBA00004651"/>
    </source>
</evidence>
<dbReference type="EMBL" id="KY563700">
    <property type="protein sequence ID" value="ARM20037.1"/>
    <property type="molecule type" value="Genomic_DNA"/>
</dbReference>
<reference evidence="8" key="4">
    <citation type="submission" date="2017-02" db="EMBL/GenBank/DDBJ databases">
        <authorList>
            <person name="Peterson S.W."/>
        </authorList>
    </citation>
    <scope>NUCLEOTIDE SEQUENCE</scope>
</reference>
<dbReference type="EMBL" id="FR904754">
    <property type="protein sequence ID" value="CDQ71176.1"/>
    <property type="molecule type" value="Genomic_DNA"/>
</dbReference>
<protein>
    <submittedName>
        <fullName evidence="11">Myomaker, myoblast fusion factor</fullName>
    </submittedName>
    <submittedName>
        <fullName evidence="8">Tmem8c</fullName>
    </submittedName>
</protein>
<dbReference type="RefSeq" id="XP_021476828.1">
    <property type="nucleotide sequence ID" value="XM_021621153.2"/>
</dbReference>
<reference evidence="11" key="6">
    <citation type="submission" date="2025-05" db="UniProtKB">
        <authorList>
            <consortium name="Ensembl"/>
        </authorList>
    </citation>
    <scope>IDENTIFICATION</scope>
</reference>
<keyword evidence="5 7" id="KW-1133">Transmembrane helix</keyword>
<keyword evidence="3" id="KW-1003">Cell membrane</keyword>
<dbReference type="AlphaFoldDB" id="A0A060WVI2"/>
<keyword evidence="6 7" id="KW-0472">Membrane</keyword>
<dbReference type="CTD" id="389827"/>
<feature type="transmembrane region" description="Helical" evidence="7">
    <location>
        <begin position="115"/>
        <end position="134"/>
    </location>
</feature>
<evidence type="ECO:0000256" key="6">
    <source>
        <dbReference type="ARBA" id="ARBA00023136"/>
    </source>
</evidence>
<dbReference type="GeneID" id="110535835"/>